<dbReference type="AlphaFoldDB" id="A0AAW1VAC6"/>
<dbReference type="InterPro" id="IPR005334">
    <property type="entry name" value="Tctex-1-like"/>
</dbReference>
<comment type="caution">
    <text evidence="3">The sequence shown here is derived from an EMBL/GenBank/DDBJ whole genome shotgun (WGS) entry which is preliminary data.</text>
</comment>
<protein>
    <submittedName>
        <fullName evidence="3">Uncharacterized protein</fullName>
    </submittedName>
</protein>
<dbReference type="Pfam" id="PF03645">
    <property type="entry name" value="Tctex-1"/>
    <property type="match status" value="1"/>
</dbReference>
<sequence length="216" mass="23808">MYTSSMSSQESLNIRNFISGTSEIDVNSNVFDFNGDDRWSSYDCANNVSDKKDEEGSEKGKGGGCGGGGGTGNNGAGGSGGDGKVSNPKSEKNRKKNPVPKKKSTTLLKPNPTFCNEKVRKILKNVAMELLDNSYCDIMNHNLSQKVISNVRKQVKDMKFDPRYKFVCFITVAERGEHNLPLTTRALWNPETDRCACFSHRTCTTYTTILCFGIMS</sequence>
<feature type="region of interest" description="Disordered" evidence="2">
    <location>
        <begin position="48"/>
        <end position="110"/>
    </location>
</feature>
<dbReference type="InterPro" id="IPR038586">
    <property type="entry name" value="Tctex-1-like_sf"/>
</dbReference>
<dbReference type="GO" id="GO:0007018">
    <property type="term" value="P:microtubule-based movement"/>
    <property type="evidence" value="ECO:0007669"/>
    <property type="project" value="TreeGrafter"/>
</dbReference>
<comment type="similarity">
    <text evidence="1">Belongs to the dynein light chain Tctex-type family.</text>
</comment>
<proteinExistence type="inferred from homology"/>
<dbReference type="PANTHER" id="PTHR21255:SF65">
    <property type="entry name" value="TCTEX1 DOMAIN-CONTAINING PROTEIN 2"/>
    <property type="match status" value="1"/>
</dbReference>
<name>A0AAW1VAC6_9CUCU</name>
<keyword evidence="4" id="KW-1185">Reference proteome</keyword>
<dbReference type="CDD" id="cd21451">
    <property type="entry name" value="DLC-like_TCTEX1D"/>
    <property type="match status" value="1"/>
</dbReference>
<dbReference type="EMBL" id="JARQZJ010000132">
    <property type="protein sequence ID" value="KAK9892133.1"/>
    <property type="molecule type" value="Genomic_DNA"/>
</dbReference>
<evidence type="ECO:0000313" key="3">
    <source>
        <dbReference type="EMBL" id="KAK9892133.1"/>
    </source>
</evidence>
<reference evidence="3 4" key="1">
    <citation type="submission" date="2023-03" db="EMBL/GenBank/DDBJ databases">
        <title>Genome insight into feeding habits of ladybird beetles.</title>
        <authorList>
            <person name="Li H.-S."/>
            <person name="Huang Y.-H."/>
            <person name="Pang H."/>
        </authorList>
    </citation>
    <scope>NUCLEOTIDE SEQUENCE [LARGE SCALE GENOMIC DNA]</scope>
    <source>
        <strain evidence="3">SYSU_2023b</strain>
        <tissue evidence="3">Whole body</tissue>
    </source>
</reference>
<feature type="compositionally biased region" description="Basic residues" evidence="2">
    <location>
        <begin position="92"/>
        <end position="104"/>
    </location>
</feature>
<organism evidence="3 4">
    <name type="scientific">Henosepilachna vigintioctopunctata</name>
    <dbReference type="NCBI Taxonomy" id="420089"/>
    <lineage>
        <taxon>Eukaryota</taxon>
        <taxon>Metazoa</taxon>
        <taxon>Ecdysozoa</taxon>
        <taxon>Arthropoda</taxon>
        <taxon>Hexapoda</taxon>
        <taxon>Insecta</taxon>
        <taxon>Pterygota</taxon>
        <taxon>Neoptera</taxon>
        <taxon>Endopterygota</taxon>
        <taxon>Coleoptera</taxon>
        <taxon>Polyphaga</taxon>
        <taxon>Cucujiformia</taxon>
        <taxon>Coccinelloidea</taxon>
        <taxon>Coccinellidae</taxon>
        <taxon>Epilachninae</taxon>
        <taxon>Epilachnini</taxon>
        <taxon>Henosepilachna</taxon>
    </lineage>
</organism>
<dbReference type="PANTHER" id="PTHR21255">
    <property type="entry name" value="T-COMPLEX-ASSOCIATED-TESTIS-EXPRESSED 1/ DYNEIN LIGHT CHAIN"/>
    <property type="match status" value="1"/>
</dbReference>
<dbReference type="Proteomes" id="UP001431783">
    <property type="component" value="Unassembled WGS sequence"/>
</dbReference>
<evidence type="ECO:0000313" key="4">
    <source>
        <dbReference type="Proteomes" id="UP001431783"/>
    </source>
</evidence>
<feature type="compositionally biased region" description="Basic and acidic residues" evidence="2">
    <location>
        <begin position="49"/>
        <end position="61"/>
    </location>
</feature>
<dbReference type="GO" id="GO:0005868">
    <property type="term" value="C:cytoplasmic dynein complex"/>
    <property type="evidence" value="ECO:0007669"/>
    <property type="project" value="TreeGrafter"/>
</dbReference>
<gene>
    <name evidence="3" type="ORF">WA026_018332</name>
</gene>
<dbReference type="Gene3D" id="3.30.1140.40">
    <property type="entry name" value="Tctex-1"/>
    <property type="match status" value="1"/>
</dbReference>
<accession>A0AAW1VAC6</accession>
<dbReference type="GO" id="GO:0045505">
    <property type="term" value="F:dynein intermediate chain binding"/>
    <property type="evidence" value="ECO:0007669"/>
    <property type="project" value="TreeGrafter"/>
</dbReference>
<feature type="compositionally biased region" description="Gly residues" evidence="2">
    <location>
        <begin position="62"/>
        <end position="83"/>
    </location>
</feature>
<dbReference type="GO" id="GO:0005737">
    <property type="term" value="C:cytoplasm"/>
    <property type="evidence" value="ECO:0007669"/>
    <property type="project" value="TreeGrafter"/>
</dbReference>
<evidence type="ECO:0000256" key="1">
    <source>
        <dbReference type="ARBA" id="ARBA00005361"/>
    </source>
</evidence>
<evidence type="ECO:0000256" key="2">
    <source>
        <dbReference type="SAM" id="MobiDB-lite"/>
    </source>
</evidence>